<proteinExistence type="inferred from homology"/>
<dbReference type="PANTHER" id="PTHR13759">
    <property type="entry name" value="TWINFILIN"/>
    <property type="match status" value="1"/>
</dbReference>
<accession>A0A7S4A4G6</accession>
<evidence type="ECO:0000256" key="8">
    <source>
        <dbReference type="SAM" id="MobiDB-lite"/>
    </source>
</evidence>
<dbReference type="GO" id="GO:0003785">
    <property type="term" value="F:actin monomer binding"/>
    <property type="evidence" value="ECO:0007669"/>
    <property type="project" value="TreeGrafter"/>
</dbReference>
<evidence type="ECO:0000256" key="3">
    <source>
        <dbReference type="ARBA" id="ARBA00022490"/>
    </source>
</evidence>
<reference evidence="10" key="1">
    <citation type="submission" date="2021-01" db="EMBL/GenBank/DDBJ databases">
        <authorList>
            <person name="Corre E."/>
            <person name="Pelletier E."/>
            <person name="Niang G."/>
            <person name="Scheremetjew M."/>
            <person name="Finn R."/>
            <person name="Kale V."/>
            <person name="Holt S."/>
            <person name="Cochrane G."/>
            <person name="Meng A."/>
            <person name="Brown T."/>
            <person name="Cohen L."/>
        </authorList>
    </citation>
    <scope>NUCLEOTIDE SEQUENCE</scope>
    <source>
        <strain evidence="10">CCMP1756</strain>
    </source>
</reference>
<protein>
    <recommendedName>
        <fullName evidence="9">ADF-H domain-containing protein</fullName>
    </recommendedName>
</protein>
<dbReference type="SMART" id="SM00102">
    <property type="entry name" value="ADF"/>
    <property type="match status" value="2"/>
</dbReference>
<keyword evidence="3" id="KW-0963">Cytoplasm</keyword>
<evidence type="ECO:0000256" key="6">
    <source>
        <dbReference type="ARBA" id="ARBA00023212"/>
    </source>
</evidence>
<feature type="compositionally biased region" description="Basic residues" evidence="8">
    <location>
        <begin position="313"/>
        <end position="324"/>
    </location>
</feature>
<keyword evidence="6" id="KW-0206">Cytoskeleton</keyword>
<dbReference type="Proteomes" id="UP000789595">
    <property type="component" value="Unassembled WGS sequence"/>
</dbReference>
<dbReference type="GO" id="GO:0005884">
    <property type="term" value="C:actin filament"/>
    <property type="evidence" value="ECO:0007669"/>
    <property type="project" value="TreeGrafter"/>
</dbReference>
<feature type="domain" description="ADF-H" evidence="9">
    <location>
        <begin position="3"/>
        <end position="143"/>
    </location>
</feature>
<comment type="subcellular location">
    <subcellularLocation>
        <location evidence="1">Cytoplasm</location>
        <location evidence="1">Cytoskeleton</location>
    </subcellularLocation>
</comment>
<reference evidence="11" key="2">
    <citation type="submission" date="2021-11" db="EMBL/GenBank/DDBJ databases">
        <authorList>
            <consortium name="Genoscope - CEA"/>
            <person name="William W."/>
        </authorList>
    </citation>
    <scope>NUCLEOTIDE SEQUENCE</scope>
</reference>
<comment type="similarity">
    <text evidence="2">Belongs to the actin-binding proteins ADF family. Twinfilin subfamily.</text>
</comment>
<evidence type="ECO:0000256" key="7">
    <source>
        <dbReference type="ARBA" id="ARBA00038532"/>
    </source>
</evidence>
<dbReference type="AlphaFoldDB" id="A0A7S4A4G6"/>
<evidence type="ECO:0000259" key="9">
    <source>
        <dbReference type="PROSITE" id="PS51263"/>
    </source>
</evidence>
<gene>
    <name evidence="10" type="ORF">PCAL00307_LOCUS18711</name>
    <name evidence="11" type="ORF">PECAL_1P27470</name>
</gene>
<dbReference type="Pfam" id="PF00241">
    <property type="entry name" value="Cofilin_ADF"/>
    <property type="match status" value="2"/>
</dbReference>
<dbReference type="EMBL" id="CAKKNE010000001">
    <property type="protein sequence ID" value="CAH0366265.1"/>
    <property type="molecule type" value="Genomic_DNA"/>
</dbReference>
<evidence type="ECO:0000256" key="5">
    <source>
        <dbReference type="ARBA" id="ARBA00023203"/>
    </source>
</evidence>
<evidence type="ECO:0000313" key="11">
    <source>
        <dbReference type="EMBL" id="CAH0366265.1"/>
    </source>
</evidence>
<keyword evidence="12" id="KW-1185">Reference proteome</keyword>
<comment type="subunit">
    <text evidence="7">Interacts with G-actin; ADP-actin form.</text>
</comment>
<dbReference type="PANTHER" id="PTHR13759:SF1">
    <property type="entry name" value="TWINFILIN"/>
    <property type="match status" value="1"/>
</dbReference>
<evidence type="ECO:0000313" key="10">
    <source>
        <dbReference type="EMBL" id="CAE0703264.1"/>
    </source>
</evidence>
<dbReference type="OrthoDB" id="10006997at2759"/>
<keyword evidence="5" id="KW-0009">Actin-binding</keyword>
<dbReference type="InterPro" id="IPR028458">
    <property type="entry name" value="Twinfilin"/>
</dbReference>
<dbReference type="InterPro" id="IPR002108">
    <property type="entry name" value="ADF-H"/>
</dbReference>
<dbReference type="SUPFAM" id="SSF55753">
    <property type="entry name" value="Actin depolymerizing proteins"/>
    <property type="match status" value="2"/>
</dbReference>
<dbReference type="PROSITE" id="PS51263">
    <property type="entry name" value="ADF_H"/>
    <property type="match status" value="1"/>
</dbReference>
<organism evidence="10">
    <name type="scientific">Pelagomonas calceolata</name>
    <dbReference type="NCBI Taxonomy" id="35677"/>
    <lineage>
        <taxon>Eukaryota</taxon>
        <taxon>Sar</taxon>
        <taxon>Stramenopiles</taxon>
        <taxon>Ochrophyta</taxon>
        <taxon>Pelagophyceae</taxon>
        <taxon>Pelagomonadales</taxon>
        <taxon>Pelagomonadaceae</taxon>
        <taxon>Pelagomonas</taxon>
    </lineage>
</organism>
<evidence type="ECO:0000313" key="12">
    <source>
        <dbReference type="Proteomes" id="UP000789595"/>
    </source>
</evidence>
<dbReference type="EMBL" id="HBIW01021700">
    <property type="protein sequence ID" value="CAE0703264.1"/>
    <property type="molecule type" value="Transcribed_RNA"/>
</dbReference>
<dbReference type="InterPro" id="IPR029006">
    <property type="entry name" value="ADF-H/Gelsolin-like_dom_sf"/>
</dbReference>
<evidence type="ECO:0000256" key="1">
    <source>
        <dbReference type="ARBA" id="ARBA00004245"/>
    </source>
</evidence>
<dbReference type="Gene3D" id="3.40.20.10">
    <property type="entry name" value="Severin"/>
    <property type="match status" value="2"/>
</dbReference>
<keyword evidence="4" id="KW-0677">Repeat</keyword>
<sequence>MARAHLPVDVELASAFLQAQSQDSKVAWIACTIKGEAISLIKAHEDATSELSSTVDSLRAAVPLNDEQPCFVLIARERTPTARRWQLLNWAPDCAPPRLKMLYSSSREDLKQSLGAGFFASHKDFSAFDSDLSGAALLAAETKSDGPLTDAERLENEERTRPAFSRCAGMASVPFELSAEASTALQGLSTGLVEVVLGANETLELAQSCEETARIRDALSALDAPRFVVVKRSEKAVLVFYCPDSAPIKQKMTYSTAKQTFSGLVAEKGIQATLVDCRDASELDSSVAGVLDETAVEKAHVPLVHKPSTKPSRPGRRGSSRVKKFVSDSSVVEAIN</sequence>
<feature type="region of interest" description="Disordered" evidence="8">
    <location>
        <begin position="305"/>
        <end position="336"/>
    </location>
</feature>
<dbReference type="GO" id="GO:0005737">
    <property type="term" value="C:cytoplasm"/>
    <property type="evidence" value="ECO:0007669"/>
    <property type="project" value="TreeGrafter"/>
</dbReference>
<dbReference type="GO" id="GO:0030042">
    <property type="term" value="P:actin filament depolymerization"/>
    <property type="evidence" value="ECO:0007669"/>
    <property type="project" value="TreeGrafter"/>
</dbReference>
<dbReference type="GO" id="GO:0051016">
    <property type="term" value="P:barbed-end actin filament capping"/>
    <property type="evidence" value="ECO:0007669"/>
    <property type="project" value="TreeGrafter"/>
</dbReference>
<dbReference type="GO" id="GO:0051015">
    <property type="term" value="F:actin filament binding"/>
    <property type="evidence" value="ECO:0007669"/>
    <property type="project" value="TreeGrafter"/>
</dbReference>
<evidence type="ECO:0000256" key="4">
    <source>
        <dbReference type="ARBA" id="ARBA00022737"/>
    </source>
</evidence>
<evidence type="ECO:0000256" key="2">
    <source>
        <dbReference type="ARBA" id="ARBA00009557"/>
    </source>
</evidence>
<name>A0A7S4A4G6_9STRA</name>